<feature type="chain" id="PRO_5002168813" evidence="1">
    <location>
        <begin position="19"/>
        <end position="132"/>
    </location>
</feature>
<evidence type="ECO:0000313" key="3">
    <source>
        <dbReference type="Proteomes" id="UP000031668"/>
    </source>
</evidence>
<feature type="signal peptide" evidence="1">
    <location>
        <begin position="1"/>
        <end position="18"/>
    </location>
</feature>
<keyword evidence="3" id="KW-1185">Reference proteome</keyword>
<dbReference type="AlphaFoldDB" id="A0A0C2ML23"/>
<protein>
    <submittedName>
        <fullName evidence="2">Uncharacterized protein</fullName>
    </submittedName>
</protein>
<evidence type="ECO:0000313" key="2">
    <source>
        <dbReference type="EMBL" id="KII62316.1"/>
    </source>
</evidence>
<evidence type="ECO:0000256" key="1">
    <source>
        <dbReference type="SAM" id="SignalP"/>
    </source>
</evidence>
<comment type="caution">
    <text evidence="2">The sequence shown here is derived from an EMBL/GenBank/DDBJ whole genome shotgun (WGS) entry which is preliminary data.</text>
</comment>
<gene>
    <name evidence="2" type="ORF">RF11_05414</name>
</gene>
<sequence>MTVLYLLFTIGYILNAQASTKGPSGKEYSQEILKAYPLSDGEGARYKPLGPSEPSDNRYVQNLLKASPEYKKYADCTASRSADGVEDSDFIYLIEIQCQKGAFYVKILKRPIPKRPNKAPDQIIKVLDKLPQ</sequence>
<reference evidence="2 3" key="1">
    <citation type="journal article" date="2014" name="Genome Biol. Evol.">
        <title>The genome of the myxosporean Thelohanellus kitauei shows adaptations to nutrient acquisition within its fish host.</title>
        <authorList>
            <person name="Yang Y."/>
            <person name="Xiong J."/>
            <person name="Zhou Z."/>
            <person name="Huo F."/>
            <person name="Miao W."/>
            <person name="Ran C."/>
            <person name="Liu Y."/>
            <person name="Zhang J."/>
            <person name="Feng J."/>
            <person name="Wang M."/>
            <person name="Wang M."/>
            <person name="Wang L."/>
            <person name="Yao B."/>
        </authorList>
    </citation>
    <scope>NUCLEOTIDE SEQUENCE [LARGE SCALE GENOMIC DNA]</scope>
    <source>
        <strain evidence="2">Wuqing</strain>
    </source>
</reference>
<accession>A0A0C2ML23</accession>
<name>A0A0C2ML23_THEKT</name>
<proteinExistence type="predicted"/>
<organism evidence="2 3">
    <name type="scientific">Thelohanellus kitauei</name>
    <name type="common">Myxosporean</name>
    <dbReference type="NCBI Taxonomy" id="669202"/>
    <lineage>
        <taxon>Eukaryota</taxon>
        <taxon>Metazoa</taxon>
        <taxon>Cnidaria</taxon>
        <taxon>Myxozoa</taxon>
        <taxon>Myxosporea</taxon>
        <taxon>Bivalvulida</taxon>
        <taxon>Platysporina</taxon>
        <taxon>Myxobolidae</taxon>
        <taxon>Thelohanellus</taxon>
    </lineage>
</organism>
<dbReference type="EMBL" id="JWZT01005011">
    <property type="protein sequence ID" value="KII62316.1"/>
    <property type="molecule type" value="Genomic_DNA"/>
</dbReference>
<keyword evidence="1" id="KW-0732">Signal</keyword>
<dbReference type="Proteomes" id="UP000031668">
    <property type="component" value="Unassembled WGS sequence"/>
</dbReference>